<comment type="caution">
    <text evidence="1">The sequence shown here is derived from an EMBL/GenBank/DDBJ whole genome shotgun (WGS) entry which is preliminary data.</text>
</comment>
<dbReference type="AlphaFoldDB" id="A0A7D9IC98"/>
<evidence type="ECO:0000313" key="1">
    <source>
        <dbReference type="EMBL" id="CAB4003482.1"/>
    </source>
</evidence>
<sequence>MQTGTFAVQLRNPSQLHQHQIPNVLSQGNMTWHSGYSPYGYDLVTLSNRVKKCYGCGQDFAECYRREPKNIVVRHFDKRVKGKDAQGNLQYTNDFQAAYYHLNPSHIVKKNPVFNGRVSVATELWESLSSATQAFIQSSGLHVQYM</sequence>
<protein>
    <submittedName>
        <fullName evidence="1">Uncharacterized protein</fullName>
    </submittedName>
</protein>
<keyword evidence="2" id="KW-1185">Reference proteome</keyword>
<organism evidence="1 2">
    <name type="scientific">Paramuricea clavata</name>
    <name type="common">Red gorgonian</name>
    <name type="synonym">Violescent sea-whip</name>
    <dbReference type="NCBI Taxonomy" id="317549"/>
    <lineage>
        <taxon>Eukaryota</taxon>
        <taxon>Metazoa</taxon>
        <taxon>Cnidaria</taxon>
        <taxon>Anthozoa</taxon>
        <taxon>Octocorallia</taxon>
        <taxon>Malacalcyonacea</taxon>
        <taxon>Plexauridae</taxon>
        <taxon>Paramuricea</taxon>
    </lineage>
</organism>
<dbReference type="EMBL" id="CACRXK020004640">
    <property type="protein sequence ID" value="CAB4003482.1"/>
    <property type="molecule type" value="Genomic_DNA"/>
</dbReference>
<dbReference type="OrthoDB" id="5984710at2759"/>
<evidence type="ECO:0000313" key="2">
    <source>
        <dbReference type="Proteomes" id="UP001152795"/>
    </source>
</evidence>
<accession>A0A7D9IC98</accession>
<name>A0A7D9IC98_PARCT</name>
<proteinExistence type="predicted"/>
<reference evidence="1" key="1">
    <citation type="submission" date="2020-04" db="EMBL/GenBank/DDBJ databases">
        <authorList>
            <person name="Alioto T."/>
            <person name="Alioto T."/>
            <person name="Gomez Garrido J."/>
        </authorList>
    </citation>
    <scope>NUCLEOTIDE SEQUENCE</scope>
    <source>
        <strain evidence="1">A484AB</strain>
    </source>
</reference>
<gene>
    <name evidence="1" type="ORF">PACLA_8A063775</name>
</gene>
<dbReference type="Proteomes" id="UP001152795">
    <property type="component" value="Unassembled WGS sequence"/>
</dbReference>